<keyword evidence="3" id="KW-1185">Reference proteome</keyword>
<keyword evidence="1" id="KW-0472">Membrane</keyword>
<name>A0AAD8NIL7_TARER</name>
<proteinExistence type="predicted"/>
<evidence type="ECO:0000313" key="2">
    <source>
        <dbReference type="EMBL" id="KAK1410252.1"/>
    </source>
</evidence>
<reference evidence="2" key="1">
    <citation type="journal article" date="2023" name="bioRxiv">
        <title>Improved chromosome-level genome assembly for marigold (Tagetes erecta).</title>
        <authorList>
            <person name="Jiang F."/>
            <person name="Yuan L."/>
            <person name="Wang S."/>
            <person name="Wang H."/>
            <person name="Xu D."/>
            <person name="Wang A."/>
            <person name="Fan W."/>
        </authorList>
    </citation>
    <scope>NUCLEOTIDE SEQUENCE</scope>
    <source>
        <strain evidence="2">WSJ</strain>
        <tissue evidence="2">Leaf</tissue>
    </source>
</reference>
<comment type="caution">
    <text evidence="2">The sequence shown here is derived from an EMBL/GenBank/DDBJ whole genome shotgun (WGS) entry which is preliminary data.</text>
</comment>
<evidence type="ECO:0000256" key="1">
    <source>
        <dbReference type="SAM" id="Phobius"/>
    </source>
</evidence>
<gene>
    <name evidence="2" type="ORF">QVD17_36787</name>
</gene>
<accession>A0AAD8NIL7</accession>
<sequence length="86" mass="10065">MGRACFSYLFFRRCQCPAATSTSTAVPIRPLVLLLHLRHLIFALWYYYVYCRIRHLDRERSCGRNDRSVFGTKDGHVDNLIHSQSS</sequence>
<dbReference type="EMBL" id="JAUHHV010000010">
    <property type="protein sequence ID" value="KAK1410252.1"/>
    <property type="molecule type" value="Genomic_DNA"/>
</dbReference>
<dbReference type="Proteomes" id="UP001229421">
    <property type="component" value="Unassembled WGS sequence"/>
</dbReference>
<protein>
    <submittedName>
        <fullName evidence="2">Uncharacterized protein</fullName>
    </submittedName>
</protein>
<keyword evidence="1" id="KW-0812">Transmembrane</keyword>
<keyword evidence="1" id="KW-1133">Transmembrane helix</keyword>
<evidence type="ECO:0000313" key="3">
    <source>
        <dbReference type="Proteomes" id="UP001229421"/>
    </source>
</evidence>
<feature type="transmembrane region" description="Helical" evidence="1">
    <location>
        <begin position="28"/>
        <end position="50"/>
    </location>
</feature>
<dbReference type="AlphaFoldDB" id="A0AAD8NIL7"/>
<organism evidence="2 3">
    <name type="scientific">Tagetes erecta</name>
    <name type="common">African marigold</name>
    <dbReference type="NCBI Taxonomy" id="13708"/>
    <lineage>
        <taxon>Eukaryota</taxon>
        <taxon>Viridiplantae</taxon>
        <taxon>Streptophyta</taxon>
        <taxon>Embryophyta</taxon>
        <taxon>Tracheophyta</taxon>
        <taxon>Spermatophyta</taxon>
        <taxon>Magnoliopsida</taxon>
        <taxon>eudicotyledons</taxon>
        <taxon>Gunneridae</taxon>
        <taxon>Pentapetalae</taxon>
        <taxon>asterids</taxon>
        <taxon>campanulids</taxon>
        <taxon>Asterales</taxon>
        <taxon>Asteraceae</taxon>
        <taxon>Asteroideae</taxon>
        <taxon>Heliantheae alliance</taxon>
        <taxon>Tageteae</taxon>
        <taxon>Tagetes</taxon>
    </lineage>
</organism>